<keyword evidence="4" id="KW-1185">Reference proteome</keyword>
<comment type="caution">
    <text evidence="3">The sequence shown here is derived from an EMBL/GenBank/DDBJ whole genome shotgun (WGS) entry which is preliminary data.</text>
</comment>
<sequence>MSPFSAPVLVAAALVSSPALWNVIQGTTPAEVALTRYLISVVLCWMALAAVAMLIGPVPPAKPVTPADADAPTEQLPVV</sequence>
<evidence type="ECO:0000313" key="3">
    <source>
        <dbReference type="EMBL" id="RYU10527.1"/>
    </source>
</evidence>
<dbReference type="RefSeq" id="WP_129988482.1">
    <property type="nucleotide sequence ID" value="NZ_SDPU01000029.1"/>
</dbReference>
<keyword evidence="1" id="KW-0812">Transmembrane</keyword>
<evidence type="ECO:0000256" key="2">
    <source>
        <dbReference type="SAM" id="SignalP"/>
    </source>
</evidence>
<reference evidence="3 4" key="1">
    <citation type="submission" date="2019-01" db="EMBL/GenBank/DDBJ databases">
        <title>Nocardioides guangzhouensis sp. nov., an actinobacterium isolated from soil.</title>
        <authorList>
            <person name="Fu Y."/>
            <person name="Cai Y."/>
            <person name="Lin Z."/>
            <person name="Chen P."/>
        </authorList>
    </citation>
    <scope>NUCLEOTIDE SEQUENCE [LARGE SCALE GENOMIC DNA]</scope>
    <source>
        <strain evidence="3 4">NBRC 105384</strain>
    </source>
</reference>
<feature type="signal peptide" evidence="2">
    <location>
        <begin position="1"/>
        <end position="21"/>
    </location>
</feature>
<feature type="transmembrane region" description="Helical" evidence="1">
    <location>
        <begin position="36"/>
        <end position="55"/>
    </location>
</feature>
<gene>
    <name evidence="3" type="ORF">ETU37_16655</name>
</gene>
<dbReference type="OrthoDB" id="3830972at2"/>
<protein>
    <submittedName>
        <fullName evidence="3">Uncharacterized protein</fullName>
    </submittedName>
</protein>
<feature type="chain" id="PRO_5039267330" evidence="2">
    <location>
        <begin position="22"/>
        <end position="79"/>
    </location>
</feature>
<keyword evidence="1" id="KW-1133">Transmembrane helix</keyword>
<keyword evidence="2" id="KW-0732">Signal</keyword>
<evidence type="ECO:0000256" key="1">
    <source>
        <dbReference type="SAM" id="Phobius"/>
    </source>
</evidence>
<keyword evidence="1" id="KW-0472">Membrane</keyword>
<organism evidence="3 4">
    <name type="scientific">Nocardioides iriomotensis</name>
    <dbReference type="NCBI Taxonomy" id="715784"/>
    <lineage>
        <taxon>Bacteria</taxon>
        <taxon>Bacillati</taxon>
        <taxon>Actinomycetota</taxon>
        <taxon>Actinomycetes</taxon>
        <taxon>Propionibacteriales</taxon>
        <taxon>Nocardioidaceae</taxon>
        <taxon>Nocardioides</taxon>
    </lineage>
</organism>
<proteinExistence type="predicted"/>
<accession>A0A4Q5IWN1</accession>
<name>A0A4Q5IWN1_9ACTN</name>
<dbReference type="AlphaFoldDB" id="A0A4Q5IWN1"/>
<dbReference type="Proteomes" id="UP000291189">
    <property type="component" value="Unassembled WGS sequence"/>
</dbReference>
<dbReference type="EMBL" id="SDPU01000029">
    <property type="protein sequence ID" value="RYU10527.1"/>
    <property type="molecule type" value="Genomic_DNA"/>
</dbReference>
<evidence type="ECO:0000313" key="4">
    <source>
        <dbReference type="Proteomes" id="UP000291189"/>
    </source>
</evidence>